<sequence length="56" mass="6404">MKYIVKNRLTGAICGEFETYGQAGKWVEEYTHEQNKGISPDAPEYCSPFDFLLLSK</sequence>
<proteinExistence type="predicted"/>
<dbReference type="EMBL" id="BK015608">
    <property type="protein sequence ID" value="DAE15610.1"/>
    <property type="molecule type" value="Genomic_DNA"/>
</dbReference>
<name>A0A8S5Q9L3_9CAUD</name>
<protein>
    <submittedName>
        <fullName evidence="1">Uncharacterized protein</fullName>
    </submittedName>
</protein>
<reference evidence="1" key="1">
    <citation type="journal article" date="2021" name="Proc. Natl. Acad. Sci. U.S.A.">
        <title>A Catalog of Tens of Thousands of Viruses from Human Metagenomes Reveals Hidden Associations with Chronic Diseases.</title>
        <authorList>
            <person name="Tisza M.J."/>
            <person name="Buck C.B."/>
        </authorList>
    </citation>
    <scope>NUCLEOTIDE SEQUENCE</scope>
    <source>
        <strain evidence="1">Ctoic9</strain>
    </source>
</reference>
<organism evidence="1">
    <name type="scientific">Siphoviridae sp. ctoic9</name>
    <dbReference type="NCBI Taxonomy" id="2825671"/>
    <lineage>
        <taxon>Viruses</taxon>
        <taxon>Duplodnaviria</taxon>
        <taxon>Heunggongvirae</taxon>
        <taxon>Uroviricota</taxon>
        <taxon>Caudoviricetes</taxon>
    </lineage>
</organism>
<evidence type="ECO:0000313" key="1">
    <source>
        <dbReference type="EMBL" id="DAE15610.1"/>
    </source>
</evidence>
<accession>A0A8S5Q9L3</accession>